<keyword evidence="5" id="KW-1185">Reference proteome</keyword>
<protein>
    <recommendedName>
        <fullName evidence="3">NIPSNAP domain-containing protein</fullName>
    </recommendedName>
</protein>
<reference evidence="4" key="3">
    <citation type="submission" date="2020-05" db="UniProtKB">
        <authorList>
            <consortium name="EnsemblMetazoa"/>
        </authorList>
    </citation>
    <scope>IDENTIFICATION</scope>
    <source>
        <strain evidence="4">PEST</strain>
    </source>
</reference>
<feature type="domain" description="NIPSNAP" evidence="3">
    <location>
        <begin position="60"/>
        <end position="157"/>
    </location>
</feature>
<organism evidence="4 5">
    <name type="scientific">Anopheles gambiae</name>
    <name type="common">African malaria mosquito</name>
    <dbReference type="NCBI Taxonomy" id="7165"/>
    <lineage>
        <taxon>Eukaryota</taxon>
        <taxon>Metazoa</taxon>
        <taxon>Ecdysozoa</taxon>
        <taxon>Arthropoda</taxon>
        <taxon>Hexapoda</taxon>
        <taxon>Insecta</taxon>
        <taxon>Pterygota</taxon>
        <taxon>Neoptera</taxon>
        <taxon>Endopterygota</taxon>
        <taxon>Diptera</taxon>
        <taxon>Nematocera</taxon>
        <taxon>Culicoidea</taxon>
        <taxon>Culicidae</taxon>
        <taxon>Anophelinae</taxon>
        <taxon>Anopheles</taxon>
    </lineage>
</organism>
<evidence type="ECO:0000256" key="2">
    <source>
        <dbReference type="SAM" id="MobiDB-lite"/>
    </source>
</evidence>
<dbReference type="EMBL" id="AAAB01008879">
    <property type="status" value="NOT_ANNOTATED_CDS"/>
    <property type="molecule type" value="Genomic_DNA"/>
</dbReference>
<feature type="domain" description="NIPSNAP" evidence="3">
    <location>
        <begin position="173"/>
        <end position="207"/>
    </location>
</feature>
<accession>A0A1S4HAP5</accession>
<proteinExistence type="inferred from homology"/>
<dbReference type="EnsemblMetazoa" id="AGAP012981-RA">
    <property type="protein sequence ID" value="AGAP012981-PA"/>
    <property type="gene ID" value="AGAP012981"/>
</dbReference>
<dbReference type="Pfam" id="PF07978">
    <property type="entry name" value="NIPSNAP"/>
    <property type="match status" value="2"/>
</dbReference>
<reference evidence="4 5" key="1">
    <citation type="journal article" date="2002" name="Science">
        <title>The genome sequence of the malaria mosquito Anopheles gambiae.</title>
        <authorList>
            <person name="Holt R.A."/>
            <person name="Subramanian G.M."/>
            <person name="Halpern A."/>
            <person name="Sutton G.G."/>
            <person name="Charlab R."/>
            <person name="Nusskern D.R."/>
            <person name="Wincker P."/>
            <person name="Clark A.G."/>
            <person name="Ribeiro J.M."/>
            <person name="Wides R."/>
            <person name="Salzberg S.L."/>
            <person name="Loftus B."/>
            <person name="Yandell M."/>
            <person name="Majoros W.H."/>
            <person name="Rusch D.B."/>
            <person name="Lai Z."/>
            <person name="Kraft C.L."/>
            <person name="Abril J.F."/>
            <person name="Anthouard V."/>
            <person name="Arensburger P."/>
            <person name="Atkinson P.W."/>
            <person name="Baden H."/>
            <person name="de Berardinis V."/>
            <person name="Baldwin D."/>
            <person name="Benes V."/>
            <person name="Biedler J."/>
            <person name="Blass C."/>
            <person name="Bolanos R."/>
            <person name="Boscus D."/>
            <person name="Barnstead M."/>
            <person name="Cai S."/>
            <person name="Center A."/>
            <person name="Chaturverdi K."/>
            <person name="Christophides G.K."/>
            <person name="Chrystal M.A."/>
            <person name="Clamp M."/>
            <person name="Cravchik A."/>
            <person name="Curwen V."/>
            <person name="Dana A."/>
            <person name="Delcher A."/>
            <person name="Dew I."/>
            <person name="Evans C.A."/>
            <person name="Flanigan M."/>
            <person name="Grundschober-Freimoser A."/>
            <person name="Friedli L."/>
            <person name="Gu Z."/>
            <person name="Guan P."/>
            <person name="Guigo R."/>
            <person name="Hillenmeyer M.E."/>
            <person name="Hladun S.L."/>
            <person name="Hogan J.R."/>
            <person name="Hong Y.S."/>
            <person name="Hoover J."/>
            <person name="Jaillon O."/>
            <person name="Ke Z."/>
            <person name="Kodira C."/>
            <person name="Kokoza E."/>
            <person name="Koutsos A."/>
            <person name="Letunic I."/>
            <person name="Levitsky A."/>
            <person name="Liang Y."/>
            <person name="Lin J.J."/>
            <person name="Lobo N.F."/>
            <person name="Lopez J.R."/>
            <person name="Malek J.A."/>
            <person name="McIntosh T.C."/>
            <person name="Meister S."/>
            <person name="Miller J."/>
            <person name="Mobarry C."/>
            <person name="Mongin E."/>
            <person name="Murphy S.D."/>
            <person name="O'Brochta D.A."/>
            <person name="Pfannkoch C."/>
            <person name="Qi R."/>
            <person name="Regier M.A."/>
            <person name="Remington K."/>
            <person name="Shao H."/>
            <person name="Sharakhova M.V."/>
            <person name="Sitter C.D."/>
            <person name="Shetty J."/>
            <person name="Smith T.J."/>
            <person name="Strong R."/>
            <person name="Sun J."/>
            <person name="Thomasova D."/>
            <person name="Ton L.Q."/>
            <person name="Topalis P."/>
            <person name="Tu Z."/>
            <person name="Unger M.F."/>
            <person name="Walenz B."/>
            <person name="Wang A."/>
            <person name="Wang J."/>
            <person name="Wang M."/>
            <person name="Wang X."/>
            <person name="Woodford K.J."/>
            <person name="Wortman J.R."/>
            <person name="Wu M."/>
            <person name="Yao A."/>
            <person name="Zdobnov E.M."/>
            <person name="Zhang H."/>
            <person name="Zhao Q."/>
            <person name="Zhao S."/>
            <person name="Zhu S.C."/>
            <person name="Zhimulev I."/>
            <person name="Coluzzi M."/>
            <person name="della Torre A."/>
            <person name="Roth C.W."/>
            <person name="Louis C."/>
            <person name="Kalush F."/>
            <person name="Mural R.J."/>
            <person name="Myers E.W."/>
            <person name="Adams M.D."/>
            <person name="Smith H.O."/>
            <person name="Broder S."/>
            <person name="Gardner M.J."/>
            <person name="Fraser C.M."/>
            <person name="Birney E."/>
            <person name="Bork P."/>
            <person name="Brey P.T."/>
            <person name="Venter J.C."/>
            <person name="Weissenbach J."/>
            <person name="Kafatos F.C."/>
            <person name="Collins F.H."/>
            <person name="Hoffman S.L."/>
        </authorList>
    </citation>
    <scope>NUCLEOTIDE SEQUENCE [LARGE SCALE GENOMIC DNA]</scope>
    <source>
        <strain evidence="4 5">PEST</strain>
    </source>
</reference>
<dbReference type="PANTHER" id="PTHR21017:SF17">
    <property type="entry name" value="PROTEIN NIPSNAP"/>
    <property type="match status" value="1"/>
</dbReference>
<dbReference type="GO" id="GO:0000423">
    <property type="term" value="P:mitophagy"/>
    <property type="evidence" value="ECO:0007669"/>
    <property type="project" value="UniProtKB-ARBA"/>
</dbReference>
<dbReference type="GO" id="GO:0005739">
    <property type="term" value="C:mitochondrion"/>
    <property type="evidence" value="ECO:0000318"/>
    <property type="project" value="GO_Central"/>
</dbReference>
<reference evidence="4 5" key="2">
    <citation type="journal article" date="2004" name="Trends Parasitol.">
        <title>The Anopheles gambiae genome: an update.</title>
        <authorList>
            <person name="Mongin E."/>
            <person name="Louis C."/>
            <person name="Holt R.A."/>
            <person name="Birney E."/>
            <person name="Collins F.H."/>
        </authorList>
    </citation>
    <scope>NUCLEOTIDE SEQUENCE [LARGE SCALE GENOMIC DNA]</scope>
    <source>
        <strain evidence="4 5">PEST</strain>
    </source>
</reference>
<dbReference type="Gene3D" id="3.30.70.100">
    <property type="match status" value="1"/>
</dbReference>
<feature type="region of interest" description="Disordered" evidence="2">
    <location>
        <begin position="255"/>
        <end position="275"/>
    </location>
</feature>
<sequence length="275" mass="31550">MSLASLRHARAVLPQPVRTLATSSALSKDESSWLSKLMVRKIEPTKNSHSRMLSDKFDIYELHTHNVRPDSVGKYLENYKNTVQIVQSKGNLSMELIGSWNVEVGDLDQCLHLWRYTGGFEMVDQAKRELSSDKSYVQLMQERGTFLRSRHLQYLLAFSYWPQLQLREGKNIYEIRSYRLKPGTMIEWGNNWARAINHRQNNNEAFAVLLFADRAPLQRAPHLVLQGFAGTKGNARIGLAIARLGRMRRLHCATDPRNALPHPSPDRVFTDPVGR</sequence>
<evidence type="ECO:0000256" key="1">
    <source>
        <dbReference type="ARBA" id="ARBA00005291"/>
    </source>
</evidence>
<evidence type="ECO:0000313" key="5">
    <source>
        <dbReference type="Proteomes" id="UP000007062"/>
    </source>
</evidence>
<evidence type="ECO:0000313" key="4">
    <source>
        <dbReference type="EnsemblMetazoa" id="AGAP012981-PA"/>
    </source>
</evidence>
<dbReference type="VEuPathDB" id="VectorBase:AGAMI1_003380"/>
<dbReference type="InParanoid" id="A0A1S4HAP5"/>
<dbReference type="InterPro" id="IPR011008">
    <property type="entry name" value="Dimeric_a/b-barrel"/>
</dbReference>
<evidence type="ECO:0000259" key="3">
    <source>
        <dbReference type="Pfam" id="PF07978"/>
    </source>
</evidence>
<feature type="compositionally biased region" description="Basic and acidic residues" evidence="2">
    <location>
        <begin position="264"/>
        <end position="275"/>
    </location>
</feature>
<dbReference type="SUPFAM" id="SSF54909">
    <property type="entry name" value="Dimeric alpha+beta barrel"/>
    <property type="match status" value="2"/>
</dbReference>
<dbReference type="InterPro" id="IPR012577">
    <property type="entry name" value="NIPSNAP"/>
</dbReference>
<comment type="similarity">
    <text evidence="1">Belongs to the NipSnap family.</text>
</comment>
<dbReference type="Proteomes" id="UP000007062">
    <property type="component" value="Chromosome 2R"/>
</dbReference>
<dbReference type="InterPro" id="IPR051557">
    <property type="entry name" value="NipSnap_domain"/>
</dbReference>
<dbReference type="PANTHER" id="PTHR21017">
    <property type="entry name" value="NIPSNAP-RELATED"/>
    <property type="match status" value="1"/>
</dbReference>
<dbReference type="VEuPathDB" id="VectorBase:AGAP012981"/>
<dbReference type="FunFam" id="3.30.70.100:FF:000046">
    <property type="entry name" value="Nipsnap, isoform F"/>
    <property type="match status" value="1"/>
</dbReference>
<dbReference type="AlphaFoldDB" id="A0A1S4HAP5"/>
<name>A0A1S4HAP5_ANOGA</name>